<dbReference type="InterPro" id="IPR029498">
    <property type="entry name" value="HeLo_dom"/>
</dbReference>
<dbReference type="Proteomes" id="UP000593566">
    <property type="component" value="Unassembled WGS sequence"/>
</dbReference>
<dbReference type="InterPro" id="IPR038305">
    <property type="entry name" value="HeLo_sf"/>
</dbReference>
<organism evidence="3 4">
    <name type="scientific">Letharia lupina</name>
    <dbReference type="NCBI Taxonomy" id="560253"/>
    <lineage>
        <taxon>Eukaryota</taxon>
        <taxon>Fungi</taxon>
        <taxon>Dikarya</taxon>
        <taxon>Ascomycota</taxon>
        <taxon>Pezizomycotina</taxon>
        <taxon>Lecanoromycetes</taxon>
        <taxon>OSLEUM clade</taxon>
        <taxon>Lecanoromycetidae</taxon>
        <taxon>Lecanorales</taxon>
        <taxon>Lecanorineae</taxon>
        <taxon>Parmeliaceae</taxon>
        <taxon>Letharia</taxon>
    </lineage>
</organism>
<reference evidence="3 4" key="1">
    <citation type="journal article" date="2020" name="Genomics">
        <title>Complete, high-quality genomes from long-read metagenomic sequencing of two wolf lichen thalli reveals enigmatic genome architecture.</title>
        <authorList>
            <person name="McKenzie S.K."/>
            <person name="Walston R.F."/>
            <person name="Allen J.L."/>
        </authorList>
    </citation>
    <scope>NUCLEOTIDE SEQUENCE [LARGE SCALE GENOMIC DNA]</scope>
    <source>
        <strain evidence="3">WasteWater1</strain>
    </source>
</reference>
<keyword evidence="4" id="KW-1185">Reference proteome</keyword>
<gene>
    <name evidence="3" type="ORF">HO133_003898</name>
</gene>
<protein>
    <recommendedName>
        <fullName evidence="2">Prion-inhibition and propagation HeLo domain-containing protein</fullName>
    </recommendedName>
</protein>
<dbReference type="PANTHER" id="PTHR37542">
    <property type="entry name" value="HELO DOMAIN-CONTAINING PROTEIN-RELATED"/>
    <property type="match status" value="1"/>
</dbReference>
<dbReference type="Pfam" id="PF14479">
    <property type="entry name" value="HeLo"/>
    <property type="match status" value="1"/>
</dbReference>
<feature type="region of interest" description="Disordered" evidence="1">
    <location>
        <begin position="506"/>
        <end position="549"/>
    </location>
</feature>
<dbReference type="Gene3D" id="1.20.120.1020">
    <property type="entry name" value="Prion-inhibition and propagation, HeLo domain"/>
    <property type="match status" value="1"/>
</dbReference>
<evidence type="ECO:0000256" key="1">
    <source>
        <dbReference type="SAM" id="MobiDB-lite"/>
    </source>
</evidence>
<dbReference type="GeneID" id="59332309"/>
<comment type="caution">
    <text evidence="3">The sequence shown here is derived from an EMBL/GenBank/DDBJ whole genome shotgun (WGS) entry which is preliminary data.</text>
</comment>
<evidence type="ECO:0000313" key="3">
    <source>
        <dbReference type="EMBL" id="KAF6219432.1"/>
    </source>
</evidence>
<dbReference type="RefSeq" id="XP_037148867.1">
    <property type="nucleotide sequence ID" value="XM_037294820.1"/>
</dbReference>
<dbReference type="EMBL" id="JACCJB010000019">
    <property type="protein sequence ID" value="KAF6219432.1"/>
    <property type="molecule type" value="Genomic_DNA"/>
</dbReference>
<evidence type="ECO:0000259" key="2">
    <source>
        <dbReference type="Pfam" id="PF14479"/>
    </source>
</evidence>
<evidence type="ECO:0000313" key="4">
    <source>
        <dbReference type="Proteomes" id="UP000593566"/>
    </source>
</evidence>
<dbReference type="AlphaFoldDB" id="A0A8H6C9N1"/>
<sequence>MVPVEPISLSIGVAALFTTCVECFEYFKAAKGFEQNFEVLLVKLEYQQERLLVWGDLAGVCNGEQQNAGSHSESDHKRQDLTKRCLDSIRHLLKDTEILTNRYGLRAYTPADDTVPQSGISSNALKRFRLRLRRQSQGPGVLDKTRWAIHDETKFQKLVDDIRDLIDGLNETVPVSSELEEQKVQDDIASMVDDIQSLHLFQEACKDDYPKWWTAASAAIDASDVTTLDNRLADERLERYELPIQGGSGAEVGVPMIPTHFGDQKGTVRTHSAPGYRITKHIHPQYFTYVNLGNYVENLDALKVDAITEGKPAPEVDARHRVRVYIYCPPCACQVATAFDICEYSDKKDFVEFCIRIDHRQRTSCSASVSRIEGLVSVIDHLKEKEKNYQGSHLDFEMDRLKAIDREWLERQIYHYTEEDRLATLSPANQLARIAELHKAEGQCAAIILLGEADYCIPLMGALPFRPFEPGGLPRETYLFRSWQKYDPLLKGWCWERDYMGTYSSKAPLPPRRPVPADSDTTQMLESAQRISKRPRSSTSEEGSSPLVI</sequence>
<feature type="domain" description="Prion-inhibition and propagation HeLo" evidence="2">
    <location>
        <begin position="11"/>
        <end position="200"/>
    </location>
</feature>
<proteinExistence type="predicted"/>
<accession>A0A8H6C9N1</accession>
<name>A0A8H6C9N1_9LECA</name>
<feature type="compositionally biased region" description="Polar residues" evidence="1">
    <location>
        <begin position="519"/>
        <end position="530"/>
    </location>
</feature>